<keyword evidence="3" id="KW-1185">Reference proteome</keyword>
<keyword evidence="1" id="KW-0812">Transmembrane</keyword>
<proteinExistence type="predicted"/>
<protein>
    <submittedName>
        <fullName evidence="2">Uncharacterized protein</fullName>
    </submittedName>
</protein>
<feature type="transmembrane region" description="Helical" evidence="1">
    <location>
        <begin position="27"/>
        <end position="48"/>
    </location>
</feature>
<dbReference type="RefSeq" id="WP_166401244.1">
    <property type="nucleotide sequence ID" value="NZ_JAANHS010000001.1"/>
</dbReference>
<evidence type="ECO:0000256" key="1">
    <source>
        <dbReference type="SAM" id="Phobius"/>
    </source>
</evidence>
<dbReference type="InterPro" id="IPR045519">
    <property type="entry name" value="DUF6476"/>
</dbReference>
<sequence length="114" mass="12047">MSSPLSDPVTPEAPDAALPPGLRLLKWLVVLLTLTMIGGVITVVGLLVTRMPQTFAPQTPALPAGLHLPEGTRPAAVTFGTGWTAIVTEDDRILIYGKGGTLRQELRIEPETGP</sequence>
<reference evidence="2 3" key="1">
    <citation type="journal article" date="2022" name="Microorganisms">
        <title>Genome Sequence and Characterization of a Xanthorhodopsin-Containing, Aerobic Anoxygenic Phototrophic Rhodobacter Species, Isolated from Mesophilic Conditions at Yellowstone National Park.</title>
        <authorList>
            <person name="Kyndt J.A."/>
            <person name="Robertson S."/>
            <person name="Shoffstall I.B."/>
            <person name="Ramaley R.F."/>
            <person name="Meyer T.E."/>
        </authorList>
    </citation>
    <scope>NUCLEOTIDE SEQUENCE [LARGE SCALE GENOMIC DNA]</scope>
    <source>
        <strain evidence="2 3">M37P</strain>
    </source>
</reference>
<keyword evidence="1" id="KW-1133">Transmembrane helix</keyword>
<dbReference type="Pfam" id="PF20082">
    <property type="entry name" value="DUF6476"/>
    <property type="match status" value="1"/>
</dbReference>
<accession>A0ABX0G1V4</accession>
<name>A0ABX0G1V4_9RHOB</name>
<dbReference type="EMBL" id="JAANHS010000001">
    <property type="protein sequence ID" value="NHB75185.1"/>
    <property type="molecule type" value="Genomic_DNA"/>
</dbReference>
<keyword evidence="1" id="KW-0472">Membrane</keyword>
<comment type="caution">
    <text evidence="2">The sequence shown here is derived from an EMBL/GenBank/DDBJ whole genome shotgun (WGS) entry which is preliminary data.</text>
</comment>
<gene>
    <name evidence="2" type="ORF">G8O29_00335</name>
</gene>
<evidence type="ECO:0000313" key="3">
    <source>
        <dbReference type="Proteomes" id="UP001515660"/>
    </source>
</evidence>
<dbReference type="Proteomes" id="UP001515660">
    <property type="component" value="Unassembled WGS sequence"/>
</dbReference>
<evidence type="ECO:0000313" key="2">
    <source>
        <dbReference type="EMBL" id="NHB75185.1"/>
    </source>
</evidence>
<organism evidence="2 3">
    <name type="scientific">Rhodobacter calidifons</name>
    <dbReference type="NCBI Taxonomy" id="2715277"/>
    <lineage>
        <taxon>Bacteria</taxon>
        <taxon>Pseudomonadati</taxon>
        <taxon>Pseudomonadota</taxon>
        <taxon>Alphaproteobacteria</taxon>
        <taxon>Rhodobacterales</taxon>
        <taxon>Rhodobacter group</taxon>
        <taxon>Rhodobacter</taxon>
    </lineage>
</organism>